<dbReference type="Pfam" id="PF04151">
    <property type="entry name" value="PPC"/>
    <property type="match status" value="2"/>
</dbReference>
<feature type="domain" description="Peptidase C-terminal archaeal/bacterial" evidence="3">
    <location>
        <begin position="166"/>
        <end position="237"/>
    </location>
</feature>
<dbReference type="Gene3D" id="2.60.120.380">
    <property type="match status" value="2"/>
</dbReference>
<organism evidence="4 5">
    <name type="scientific">Adhaeretor mobilis</name>
    <dbReference type="NCBI Taxonomy" id="1930276"/>
    <lineage>
        <taxon>Bacteria</taxon>
        <taxon>Pseudomonadati</taxon>
        <taxon>Planctomycetota</taxon>
        <taxon>Planctomycetia</taxon>
        <taxon>Pirellulales</taxon>
        <taxon>Lacipirellulaceae</taxon>
        <taxon>Adhaeretor</taxon>
    </lineage>
</organism>
<keyword evidence="2" id="KW-0472">Membrane</keyword>
<keyword evidence="4" id="KW-0378">Hydrolase</keyword>
<evidence type="ECO:0000313" key="4">
    <source>
        <dbReference type="EMBL" id="QDT00299.1"/>
    </source>
</evidence>
<feature type="compositionally biased region" description="Basic and acidic residues" evidence="1">
    <location>
        <begin position="774"/>
        <end position="792"/>
    </location>
</feature>
<accession>A0A517MZI4</accession>
<dbReference type="InterPro" id="IPR007280">
    <property type="entry name" value="Peptidase_C_arc/bac"/>
</dbReference>
<evidence type="ECO:0000259" key="3">
    <source>
        <dbReference type="Pfam" id="PF04151"/>
    </source>
</evidence>
<dbReference type="OrthoDB" id="237792at2"/>
<feature type="transmembrane region" description="Helical" evidence="2">
    <location>
        <begin position="21"/>
        <end position="42"/>
    </location>
</feature>
<keyword evidence="2" id="KW-0812">Transmembrane</keyword>
<dbReference type="RefSeq" id="WP_145061708.1">
    <property type="nucleotide sequence ID" value="NZ_CP036263.1"/>
</dbReference>
<dbReference type="AlphaFoldDB" id="A0A517MZI4"/>
<gene>
    <name evidence="4" type="ORF">HG15A2_36350</name>
</gene>
<reference evidence="4 5" key="1">
    <citation type="submission" date="2019-02" db="EMBL/GenBank/DDBJ databases">
        <title>Deep-cultivation of Planctomycetes and their phenomic and genomic characterization uncovers novel biology.</title>
        <authorList>
            <person name="Wiegand S."/>
            <person name="Jogler M."/>
            <person name="Boedeker C."/>
            <person name="Pinto D."/>
            <person name="Vollmers J."/>
            <person name="Rivas-Marin E."/>
            <person name="Kohn T."/>
            <person name="Peeters S.H."/>
            <person name="Heuer A."/>
            <person name="Rast P."/>
            <person name="Oberbeckmann S."/>
            <person name="Bunk B."/>
            <person name="Jeske O."/>
            <person name="Meyerdierks A."/>
            <person name="Storesund J.E."/>
            <person name="Kallscheuer N."/>
            <person name="Luecker S."/>
            <person name="Lage O.M."/>
            <person name="Pohl T."/>
            <person name="Merkel B.J."/>
            <person name="Hornburger P."/>
            <person name="Mueller R.-W."/>
            <person name="Bruemmer F."/>
            <person name="Labrenz M."/>
            <person name="Spormann A.M."/>
            <person name="Op den Camp H."/>
            <person name="Overmann J."/>
            <person name="Amann R."/>
            <person name="Jetten M.S.M."/>
            <person name="Mascher T."/>
            <person name="Medema M.H."/>
            <person name="Devos D.P."/>
            <person name="Kaster A.-K."/>
            <person name="Ovreas L."/>
            <person name="Rohde M."/>
            <person name="Galperin M.Y."/>
            <person name="Jogler C."/>
        </authorList>
    </citation>
    <scope>NUCLEOTIDE SEQUENCE [LARGE SCALE GENOMIC DNA]</scope>
    <source>
        <strain evidence="4 5">HG15A2</strain>
    </source>
</reference>
<sequence precursor="true">MKNTSHATISRNRNCCRNIRLTILRLAANCVVLTTLATNVVAGDPRLQQLKPQGATRGQEVEVQVVAVRAGKDSLELMFSRPGIEVTELKHQEKNRYLAKLNIAEDCPLGRHPVRLRTASGLTNLLTFHVGMLPTISEVEPNNSVETAQPIEGEVTVQGTILPEDLDYFRLNLEAGDRISIEVEGLRLGRTFFDPCLLVTNASGEQVAHCDDAPLTWQDPFVTFTAAEAGEYTVQLREAAYRGNNLSTYRMHVGQFPRPSGAFPPGGKPGEKLEVTWLGTNSGMEKETIELPPAGTSGRGQATAWVFPKNEQGIAPSGVPVRIIDLPRTLEVEPNNGRKSASECEVPGVVTGIIREENDRDLFRFTAKKSAVLDIYALARSLRSPLDPVIRILAADGKRLGGNDDSEGRPDSFVRFKAPADGEYLLEVRDHLNRGGPGFVYWVEMTPPKPAVEVKVEELRRYFATTLDVPQGGLTAAMLSVSEKNRNASVDLVLKDLPPGVEAQMPALPKNLRRLPILLRAKPDAPLSGSLATFKFPEGDLQPSFNQQTWLIRGLNNRPVWSHYEDRVPVSVTKKIPFKVEIVAPQAPLVRNGSKNLKVVAVRDEGFDDSIKVHLLYNPTGVSSNRSRSILKGKTEAIIPITANNNIAVEEWPIAVLAEASIGGRIVSASEFVTLKVAEAYLNLAFPTVAVQQGEPVEYVVGVAVNTPFSNEAEATLLGLPPGVTAQPVRFSADAKELKFTVQTTPQSRVGRHRQVSCRVVITENGEPVTHNLGRGELRIDPLPKAEEKEKASQAASTPSPEKRSSS</sequence>
<evidence type="ECO:0000256" key="2">
    <source>
        <dbReference type="SAM" id="Phobius"/>
    </source>
</evidence>
<evidence type="ECO:0000256" key="1">
    <source>
        <dbReference type="SAM" id="MobiDB-lite"/>
    </source>
</evidence>
<keyword evidence="2" id="KW-1133">Transmembrane helix</keyword>
<dbReference type="Proteomes" id="UP000319852">
    <property type="component" value="Chromosome"/>
</dbReference>
<name>A0A517MZI4_9BACT</name>
<keyword evidence="5" id="KW-1185">Reference proteome</keyword>
<dbReference type="EMBL" id="CP036263">
    <property type="protein sequence ID" value="QDT00299.1"/>
    <property type="molecule type" value="Genomic_DNA"/>
</dbReference>
<proteinExistence type="predicted"/>
<dbReference type="GO" id="GO:0006508">
    <property type="term" value="P:proteolysis"/>
    <property type="evidence" value="ECO:0007669"/>
    <property type="project" value="UniProtKB-KW"/>
</dbReference>
<dbReference type="GO" id="GO:0008233">
    <property type="term" value="F:peptidase activity"/>
    <property type="evidence" value="ECO:0007669"/>
    <property type="project" value="UniProtKB-KW"/>
</dbReference>
<keyword evidence="4" id="KW-0645">Protease</keyword>
<protein>
    <submittedName>
        <fullName evidence="4">Putative subtilase-type serine protease</fullName>
        <ecNumber evidence="4">3.4.21.-</ecNumber>
    </submittedName>
</protein>
<feature type="region of interest" description="Disordered" evidence="1">
    <location>
        <begin position="768"/>
        <end position="807"/>
    </location>
</feature>
<feature type="domain" description="Peptidase C-terminal archaeal/bacterial" evidence="3">
    <location>
        <begin position="359"/>
        <end position="429"/>
    </location>
</feature>
<evidence type="ECO:0000313" key="5">
    <source>
        <dbReference type="Proteomes" id="UP000319852"/>
    </source>
</evidence>
<dbReference type="EC" id="3.4.21.-" evidence="4"/>
<dbReference type="KEGG" id="amob:HG15A2_36350"/>
<dbReference type="SUPFAM" id="SSF89260">
    <property type="entry name" value="Collagen-binding domain"/>
    <property type="match status" value="1"/>
</dbReference>